<dbReference type="PANTHER" id="PTHR36832:SF1">
    <property type="entry name" value="SLR1174 PROTEIN"/>
    <property type="match status" value="1"/>
</dbReference>
<gene>
    <name evidence="2" type="ORF">Aocu_02010</name>
</gene>
<feature type="transmembrane region" description="Helical" evidence="1">
    <location>
        <begin position="178"/>
        <end position="202"/>
    </location>
</feature>
<feature type="transmembrane region" description="Helical" evidence="1">
    <location>
        <begin position="149"/>
        <end position="166"/>
    </location>
</feature>
<proteinExistence type="predicted"/>
<feature type="transmembrane region" description="Helical" evidence="1">
    <location>
        <begin position="21"/>
        <end position="45"/>
    </location>
</feature>
<dbReference type="HOGENOM" id="CLU_084465_0_0_14"/>
<protein>
    <submittedName>
        <fullName evidence="2">ABC-2 family transporter, transmembrane protein</fullName>
    </submittedName>
</protein>
<dbReference type="EMBL" id="LK028559">
    <property type="protein sequence ID" value="CDR30274.1"/>
    <property type="molecule type" value="Genomic_DNA"/>
</dbReference>
<dbReference type="KEGG" id="aoc:Aocu_02010"/>
<name>A0A061AA61_9MOLU</name>
<dbReference type="OrthoDB" id="8582979at2"/>
<evidence type="ECO:0000313" key="2">
    <source>
        <dbReference type="EMBL" id="CDR30274.1"/>
    </source>
</evidence>
<dbReference type="RefSeq" id="WP_045748843.1">
    <property type="nucleotide sequence ID" value="NZ_FUZK01000002.1"/>
</dbReference>
<dbReference type="Pfam" id="PF06182">
    <property type="entry name" value="ABC2_membrane_6"/>
    <property type="match status" value="1"/>
</dbReference>
<keyword evidence="1 2" id="KW-0812">Transmembrane</keyword>
<evidence type="ECO:0000256" key="1">
    <source>
        <dbReference type="SAM" id="Phobius"/>
    </source>
</evidence>
<feature type="transmembrane region" description="Helical" evidence="1">
    <location>
        <begin position="111"/>
        <end position="137"/>
    </location>
</feature>
<keyword evidence="1" id="KW-1133">Transmembrane helix</keyword>
<keyword evidence="3" id="KW-1185">Reference proteome</keyword>
<evidence type="ECO:0000313" key="3">
    <source>
        <dbReference type="Proteomes" id="UP000032434"/>
    </source>
</evidence>
<dbReference type="InterPro" id="IPR010390">
    <property type="entry name" value="ABC-2_transporter-like"/>
</dbReference>
<dbReference type="AlphaFoldDB" id="A0A061AA61"/>
<feature type="transmembrane region" description="Helical" evidence="1">
    <location>
        <begin position="65"/>
        <end position="90"/>
    </location>
</feature>
<organism evidence="2 3">
    <name type="scientific">Acholeplasma oculi</name>
    <dbReference type="NCBI Taxonomy" id="35623"/>
    <lineage>
        <taxon>Bacteria</taxon>
        <taxon>Bacillati</taxon>
        <taxon>Mycoplasmatota</taxon>
        <taxon>Mollicutes</taxon>
        <taxon>Acholeplasmatales</taxon>
        <taxon>Acholeplasmataceae</taxon>
        <taxon>Acholeplasma</taxon>
    </lineage>
</organism>
<dbReference type="PATRIC" id="fig|35623.3.peg.201"/>
<accession>A0A061AA61</accession>
<dbReference type="Proteomes" id="UP000032434">
    <property type="component" value="Chromosome 1"/>
</dbReference>
<dbReference type="PANTHER" id="PTHR36832">
    <property type="entry name" value="SLR1174 PROTEIN-RELATED"/>
    <property type="match status" value="1"/>
</dbReference>
<dbReference type="InParanoid" id="A0A061AA61"/>
<dbReference type="STRING" id="35623.Aocu_02010"/>
<feature type="transmembrane region" description="Helical" evidence="1">
    <location>
        <begin position="240"/>
        <end position="258"/>
    </location>
</feature>
<reference evidence="3" key="1">
    <citation type="submission" date="2014-05" db="EMBL/GenBank/DDBJ databases">
        <authorList>
            <person name="Kube M."/>
        </authorList>
    </citation>
    <scope>NUCLEOTIDE SEQUENCE [LARGE SCALE GENOMIC DNA]</scope>
</reference>
<sequence>MRLSKFKKYFAFSKAGILDGFAYKFSALGWLQGDFVSIIILFYLWQAIFQNSPTDTINGMSFKDMITYLIFARVASTLIFSSSSFWNIGFDIYEGNIAISLIRPINYRYRLLASSFGNFLSTSILMFIPLFLISLVILNQGLGIEIPAWYHLLFFLVSAVLSFIIVDSLNFLIGEISIFTNALFGLMIIKNIILAFFSGSLLPSSFFPDWLNSILRFLPFQSMVEKPIMILMGRMSLEEIGFSLLIQVMWVFILSVLCNASFNVLKKHVVSVGG</sequence>
<keyword evidence="1" id="KW-0472">Membrane</keyword>